<feature type="domain" description="CASTOR ACT" evidence="1">
    <location>
        <begin position="226"/>
        <end position="287"/>
    </location>
</feature>
<dbReference type="InterPro" id="IPR055945">
    <property type="entry name" value="DUF7523"/>
</dbReference>
<sequence length="315" mass="34559">MKKASCTFLTPLPTNKQRFSSSIEPGLYSKYLLEKSGDTVGNSVLKTLRSRFARQIDVKEALSLPSGKKSSEKISVAEAVRIIVSTSLPLQECLRAGVVNYTWASEKIMSNIAKLTGKKKVSIDAVKAALIRYQQELESEGRAELERVSSIIAKSTIELQNDISVLTVRKFAIERHIAEIFSVASEARFFNLTQGRKTYTITISSEDAGRILSKIGKEDLLELLNDQAAIVLISPQEITVTPGVVSFVSRTLFVRGINITQIISCHTDTIIVVRKQQAVDALKALEEGIEACRKCGGTSTNSGTFRGDDHVFSQS</sequence>
<proteinExistence type="predicted"/>
<reference evidence="2" key="1">
    <citation type="journal article" date="2020" name="mSystems">
        <title>Genome- and Community-Level Interaction Insights into Carbon Utilization and Element Cycling Functions of Hydrothermarchaeota in Hydrothermal Sediment.</title>
        <authorList>
            <person name="Zhou Z."/>
            <person name="Liu Y."/>
            <person name="Xu W."/>
            <person name="Pan J."/>
            <person name="Luo Z.H."/>
            <person name="Li M."/>
        </authorList>
    </citation>
    <scope>NUCLEOTIDE SEQUENCE [LARGE SCALE GENOMIC DNA]</scope>
    <source>
        <strain evidence="2">SpSt-1116</strain>
    </source>
</reference>
<accession>A0A7J3ZN36</accession>
<dbReference type="InterPro" id="IPR027795">
    <property type="entry name" value="CASTOR_ACT_dom"/>
</dbReference>
<comment type="caution">
    <text evidence="2">The sequence shown here is derived from an EMBL/GenBank/DDBJ whole genome shotgun (WGS) entry which is preliminary data.</text>
</comment>
<dbReference type="AlphaFoldDB" id="A0A7J3ZN36"/>
<protein>
    <submittedName>
        <fullName evidence="2">ACT domain-containing protein</fullName>
    </submittedName>
</protein>
<name>A0A7J3ZN36_9CREN</name>
<dbReference type="Gene3D" id="3.30.2130.10">
    <property type="entry name" value="VC0802-like"/>
    <property type="match status" value="1"/>
</dbReference>
<evidence type="ECO:0000313" key="2">
    <source>
        <dbReference type="EMBL" id="HHQ80860.1"/>
    </source>
</evidence>
<dbReference type="EMBL" id="DRZC01000076">
    <property type="protein sequence ID" value="HHQ80860.1"/>
    <property type="molecule type" value="Genomic_DNA"/>
</dbReference>
<dbReference type="Pfam" id="PF24367">
    <property type="entry name" value="DUF7523"/>
    <property type="match status" value="1"/>
</dbReference>
<gene>
    <name evidence="2" type="ORF">ENM78_05375</name>
</gene>
<organism evidence="2">
    <name type="scientific">Fervidicoccus fontis</name>
    <dbReference type="NCBI Taxonomy" id="683846"/>
    <lineage>
        <taxon>Archaea</taxon>
        <taxon>Thermoproteota</taxon>
        <taxon>Thermoprotei</taxon>
        <taxon>Fervidicoccales</taxon>
        <taxon>Fervidicoccaceae</taxon>
        <taxon>Fervidicoccus</taxon>
    </lineage>
</organism>
<dbReference type="Pfam" id="PF13840">
    <property type="entry name" value="ACT_7"/>
    <property type="match status" value="1"/>
</dbReference>
<evidence type="ECO:0000259" key="1">
    <source>
        <dbReference type="Pfam" id="PF13840"/>
    </source>
</evidence>